<dbReference type="Proteomes" id="UP000291343">
    <property type="component" value="Unassembled WGS sequence"/>
</dbReference>
<dbReference type="CDD" id="cd00104">
    <property type="entry name" value="KAZAL_FS"/>
    <property type="match status" value="1"/>
</dbReference>
<feature type="signal peptide" evidence="1">
    <location>
        <begin position="1"/>
        <end position="25"/>
    </location>
</feature>
<evidence type="ECO:0000313" key="4">
    <source>
        <dbReference type="Proteomes" id="UP000291343"/>
    </source>
</evidence>
<dbReference type="SUPFAM" id="SSF100895">
    <property type="entry name" value="Kazal-type serine protease inhibitors"/>
    <property type="match status" value="1"/>
</dbReference>
<keyword evidence="1" id="KW-0732">Signal</keyword>
<evidence type="ECO:0000256" key="1">
    <source>
        <dbReference type="SAM" id="SignalP"/>
    </source>
</evidence>
<sequence>MQLRTLFLLVLVAVSLLISQGGVEAAPNKMVLALMCRLDCPRSYDPVCAVSDNGVPRTFDNVCLAKITYCYDRTYYNVVKQGEC</sequence>
<evidence type="ECO:0000313" key="3">
    <source>
        <dbReference type="EMBL" id="RZF46571.1"/>
    </source>
</evidence>
<keyword evidence="4" id="KW-1185">Reference proteome</keyword>
<dbReference type="PROSITE" id="PS51465">
    <property type="entry name" value="KAZAL_2"/>
    <property type="match status" value="1"/>
</dbReference>
<dbReference type="AlphaFoldDB" id="A0A482XMW6"/>
<reference evidence="3 4" key="1">
    <citation type="journal article" date="2017" name="Gigascience">
        <title>Genome sequence of the small brown planthopper, Laodelphax striatellus.</title>
        <authorList>
            <person name="Zhu J."/>
            <person name="Jiang F."/>
            <person name="Wang X."/>
            <person name="Yang P."/>
            <person name="Bao Y."/>
            <person name="Zhao W."/>
            <person name="Wang W."/>
            <person name="Lu H."/>
            <person name="Wang Q."/>
            <person name="Cui N."/>
            <person name="Li J."/>
            <person name="Chen X."/>
            <person name="Luo L."/>
            <person name="Yu J."/>
            <person name="Kang L."/>
            <person name="Cui F."/>
        </authorList>
    </citation>
    <scope>NUCLEOTIDE SEQUENCE [LARGE SCALE GENOMIC DNA]</scope>
    <source>
        <strain evidence="3">Lst14</strain>
    </source>
</reference>
<evidence type="ECO:0000259" key="2">
    <source>
        <dbReference type="PROSITE" id="PS51465"/>
    </source>
</evidence>
<comment type="caution">
    <text evidence="3">The sequence shown here is derived from an EMBL/GenBank/DDBJ whole genome shotgun (WGS) entry which is preliminary data.</text>
</comment>
<name>A0A482XMW6_LAOST</name>
<protein>
    <recommendedName>
        <fullName evidence="2">Kazal-like domain-containing protein</fullName>
    </recommendedName>
</protein>
<dbReference type="Gene3D" id="3.30.60.30">
    <property type="match status" value="1"/>
</dbReference>
<organism evidence="3 4">
    <name type="scientific">Laodelphax striatellus</name>
    <name type="common">Small brown planthopper</name>
    <name type="synonym">Delphax striatella</name>
    <dbReference type="NCBI Taxonomy" id="195883"/>
    <lineage>
        <taxon>Eukaryota</taxon>
        <taxon>Metazoa</taxon>
        <taxon>Ecdysozoa</taxon>
        <taxon>Arthropoda</taxon>
        <taxon>Hexapoda</taxon>
        <taxon>Insecta</taxon>
        <taxon>Pterygota</taxon>
        <taxon>Neoptera</taxon>
        <taxon>Paraneoptera</taxon>
        <taxon>Hemiptera</taxon>
        <taxon>Auchenorrhyncha</taxon>
        <taxon>Fulgoroidea</taxon>
        <taxon>Delphacidae</taxon>
        <taxon>Criomorphinae</taxon>
        <taxon>Laodelphax</taxon>
    </lineage>
</organism>
<dbReference type="OrthoDB" id="6614329at2759"/>
<gene>
    <name evidence="3" type="ORF">LSTR_LSTR002903</name>
</gene>
<feature type="domain" description="Kazal-like" evidence="2">
    <location>
        <begin position="30"/>
        <end position="84"/>
    </location>
</feature>
<feature type="chain" id="PRO_5019851045" description="Kazal-like domain-containing protein" evidence="1">
    <location>
        <begin position="26"/>
        <end position="84"/>
    </location>
</feature>
<dbReference type="InParanoid" id="A0A482XMW6"/>
<proteinExistence type="predicted"/>
<dbReference type="InterPro" id="IPR036058">
    <property type="entry name" value="Kazal_dom_sf"/>
</dbReference>
<dbReference type="EMBL" id="QKKF02005868">
    <property type="protein sequence ID" value="RZF46571.1"/>
    <property type="molecule type" value="Genomic_DNA"/>
</dbReference>
<accession>A0A482XMW6</accession>
<dbReference type="InterPro" id="IPR002350">
    <property type="entry name" value="Kazal_dom"/>
</dbReference>
<dbReference type="SMR" id="A0A482XMW6"/>